<evidence type="ECO:0000256" key="8">
    <source>
        <dbReference type="SAM" id="Phobius"/>
    </source>
</evidence>
<evidence type="ECO:0000256" key="6">
    <source>
        <dbReference type="ARBA" id="ARBA00023136"/>
    </source>
</evidence>
<evidence type="ECO:0000256" key="1">
    <source>
        <dbReference type="ARBA" id="ARBA00004653"/>
    </source>
</evidence>
<dbReference type="AlphaFoldDB" id="A0A7S4FXX3"/>
<dbReference type="EMBL" id="HBJA01086158">
    <property type="protein sequence ID" value="CAE0818849.1"/>
    <property type="molecule type" value="Transcribed_RNA"/>
</dbReference>
<dbReference type="GO" id="GO:0006888">
    <property type="term" value="P:endoplasmic reticulum to Golgi vesicle-mediated transport"/>
    <property type="evidence" value="ECO:0007669"/>
    <property type="project" value="InterPro"/>
</dbReference>
<sequence>MPTDPSGYAAASYGNYAGYDMDASNPIYDGTSDAQGEYDYSSYPSIIENPSPLNSPVESAFASTAYGPSTDAFDTSLGMGADRPLYSASDQDFLATDYGQIPVGDNGPFAPATSGSGSNSFNATPLGGGEGYGAPASAPYPSSSIPFSGGPSGSSPFDPVAPVGGSAPKGMDLYGKTRSWANSKGYGWLLEVESDDEGEQRPLLEELDIDFMDIFFKIKAILLPYQLKPLDGKLTEPDFWGPFFIVLVYSSLLLWGQFRVVSWVFTLWLMGSFVIYFLSKVLGGGEGGYAATLAVTGYSLIPLVILVVLLPFMRGMGTVILVLKVLHTLWCTYAAKTLLVTDAIRARHLLLAYPICLLYAYFISLHSGV</sequence>
<feature type="transmembrane region" description="Helical" evidence="8">
    <location>
        <begin position="290"/>
        <end position="312"/>
    </location>
</feature>
<comment type="subcellular location">
    <subcellularLocation>
        <location evidence="1">Golgi apparatus membrane</location>
        <topology evidence="1">Multi-pass membrane protein</topology>
    </subcellularLocation>
    <subcellularLocation>
        <location evidence="7">Golgi apparatus</location>
        <location evidence="7">cis-Golgi network membrane</location>
    </subcellularLocation>
</comment>
<feature type="transmembrane region" description="Helical" evidence="8">
    <location>
        <begin position="346"/>
        <end position="365"/>
    </location>
</feature>
<dbReference type="PANTHER" id="PTHR21236:SF7">
    <property type="entry name" value="PROTEIN YIPF4"/>
    <property type="match status" value="1"/>
</dbReference>
<feature type="transmembrane region" description="Helical" evidence="8">
    <location>
        <begin position="260"/>
        <end position="278"/>
    </location>
</feature>
<accession>A0A7S4FXX3</accession>
<proteinExistence type="inferred from homology"/>
<evidence type="ECO:0000256" key="7">
    <source>
        <dbReference type="ARBA" id="ARBA00024188"/>
    </source>
</evidence>
<dbReference type="GO" id="GO:0005802">
    <property type="term" value="C:trans-Golgi network"/>
    <property type="evidence" value="ECO:0007669"/>
    <property type="project" value="TreeGrafter"/>
</dbReference>
<protein>
    <recommendedName>
        <fullName evidence="10">Protein YIPF</fullName>
    </recommendedName>
</protein>
<dbReference type="PANTHER" id="PTHR21236">
    <property type="entry name" value="GOLGI MEMBRANE PROTEIN YIP1"/>
    <property type="match status" value="1"/>
</dbReference>
<organism evidence="9">
    <name type="scientific">Eutreptiella gymnastica</name>
    <dbReference type="NCBI Taxonomy" id="73025"/>
    <lineage>
        <taxon>Eukaryota</taxon>
        <taxon>Discoba</taxon>
        <taxon>Euglenozoa</taxon>
        <taxon>Euglenida</taxon>
        <taxon>Spirocuta</taxon>
        <taxon>Euglenophyceae</taxon>
        <taxon>Eutreptiales</taxon>
        <taxon>Eutreptiaceae</taxon>
        <taxon>Eutreptiella</taxon>
    </lineage>
</organism>
<dbReference type="GO" id="GO:0000139">
    <property type="term" value="C:Golgi membrane"/>
    <property type="evidence" value="ECO:0007669"/>
    <property type="project" value="UniProtKB-SubCell"/>
</dbReference>
<dbReference type="GO" id="GO:0048280">
    <property type="term" value="P:vesicle fusion with Golgi apparatus"/>
    <property type="evidence" value="ECO:0007669"/>
    <property type="project" value="TreeGrafter"/>
</dbReference>
<name>A0A7S4FXX3_9EUGL</name>
<gene>
    <name evidence="9" type="ORF">EGYM00163_LOCUS30017</name>
</gene>
<keyword evidence="6 8" id="KW-0472">Membrane</keyword>
<keyword evidence="3 8" id="KW-0812">Transmembrane</keyword>
<evidence type="ECO:0000313" key="9">
    <source>
        <dbReference type="EMBL" id="CAE0818849.1"/>
    </source>
</evidence>
<keyword evidence="4 8" id="KW-1133">Transmembrane helix</keyword>
<comment type="similarity">
    <text evidence="2">Belongs to the YIP1 family.</text>
</comment>
<dbReference type="InterPro" id="IPR045231">
    <property type="entry name" value="Yip1/4-like"/>
</dbReference>
<evidence type="ECO:0000256" key="2">
    <source>
        <dbReference type="ARBA" id="ARBA00010596"/>
    </source>
</evidence>
<keyword evidence="5" id="KW-0333">Golgi apparatus</keyword>
<reference evidence="9" key="1">
    <citation type="submission" date="2021-01" db="EMBL/GenBank/DDBJ databases">
        <authorList>
            <person name="Corre E."/>
            <person name="Pelletier E."/>
            <person name="Niang G."/>
            <person name="Scheremetjew M."/>
            <person name="Finn R."/>
            <person name="Kale V."/>
            <person name="Holt S."/>
            <person name="Cochrane G."/>
            <person name="Meng A."/>
            <person name="Brown T."/>
            <person name="Cohen L."/>
        </authorList>
    </citation>
    <scope>NUCLEOTIDE SEQUENCE</scope>
    <source>
        <strain evidence="9">CCMP1594</strain>
    </source>
</reference>
<evidence type="ECO:0008006" key="10">
    <source>
        <dbReference type="Google" id="ProtNLM"/>
    </source>
</evidence>
<evidence type="ECO:0000256" key="3">
    <source>
        <dbReference type="ARBA" id="ARBA00022692"/>
    </source>
</evidence>
<feature type="transmembrane region" description="Helical" evidence="8">
    <location>
        <begin position="239"/>
        <end position="255"/>
    </location>
</feature>
<evidence type="ECO:0000256" key="4">
    <source>
        <dbReference type="ARBA" id="ARBA00022989"/>
    </source>
</evidence>
<evidence type="ECO:0000256" key="5">
    <source>
        <dbReference type="ARBA" id="ARBA00023034"/>
    </source>
</evidence>